<dbReference type="Pfam" id="PF10835">
    <property type="entry name" value="DUF2573"/>
    <property type="match status" value="1"/>
</dbReference>
<evidence type="ECO:0000313" key="1">
    <source>
        <dbReference type="EMBL" id="MFC5447523.1"/>
    </source>
</evidence>
<organism evidence="1 2">
    <name type="scientific">Paenibacillus aestuarii</name>
    <dbReference type="NCBI Taxonomy" id="516965"/>
    <lineage>
        <taxon>Bacteria</taxon>
        <taxon>Bacillati</taxon>
        <taxon>Bacillota</taxon>
        <taxon>Bacilli</taxon>
        <taxon>Bacillales</taxon>
        <taxon>Paenibacillaceae</taxon>
        <taxon>Paenibacillus</taxon>
    </lineage>
</organism>
<proteinExistence type="predicted"/>
<dbReference type="Proteomes" id="UP001596044">
    <property type="component" value="Unassembled WGS sequence"/>
</dbReference>
<protein>
    <submittedName>
        <fullName evidence="1">DUF2573 family protein</fullName>
    </submittedName>
</protein>
<accession>A0ABW0K2M7</accession>
<evidence type="ECO:0000313" key="2">
    <source>
        <dbReference type="Proteomes" id="UP001596044"/>
    </source>
</evidence>
<keyword evidence="2" id="KW-1185">Reference proteome</keyword>
<dbReference type="RefSeq" id="WP_270884127.1">
    <property type="nucleotide sequence ID" value="NZ_JAQFVF010000061.1"/>
</dbReference>
<dbReference type="InterPro" id="IPR020393">
    <property type="entry name" value="Uncharacterised_YusU"/>
</dbReference>
<sequence>MNTEFTQEFEALLVKTAELITGDTSPEMVEKIKIWAIYNHIHKSLPALASHWNQTHAVGKAEVRRIFEEVRDLNQALKAAQTTNQQ</sequence>
<dbReference type="EMBL" id="JBHSMJ010000008">
    <property type="protein sequence ID" value="MFC5447523.1"/>
    <property type="molecule type" value="Genomic_DNA"/>
</dbReference>
<comment type="caution">
    <text evidence="1">The sequence shown here is derived from an EMBL/GenBank/DDBJ whole genome shotgun (WGS) entry which is preliminary data.</text>
</comment>
<name>A0ABW0K2M7_9BACL</name>
<reference evidence="2" key="1">
    <citation type="journal article" date="2019" name="Int. J. Syst. Evol. Microbiol.">
        <title>The Global Catalogue of Microorganisms (GCM) 10K type strain sequencing project: providing services to taxonomists for standard genome sequencing and annotation.</title>
        <authorList>
            <consortium name="The Broad Institute Genomics Platform"/>
            <consortium name="The Broad Institute Genome Sequencing Center for Infectious Disease"/>
            <person name="Wu L."/>
            <person name="Ma J."/>
        </authorList>
    </citation>
    <scope>NUCLEOTIDE SEQUENCE [LARGE SCALE GENOMIC DNA]</scope>
    <source>
        <strain evidence="2">KACC 11904</strain>
    </source>
</reference>
<gene>
    <name evidence="1" type="ORF">ACFPOG_04590</name>
</gene>